<dbReference type="Proteomes" id="UP000438760">
    <property type="component" value="Unassembled WGS sequence"/>
</dbReference>
<dbReference type="InterPro" id="IPR000524">
    <property type="entry name" value="Tscrpt_reg_HTH_GntR"/>
</dbReference>
<dbReference type="PROSITE" id="PS50949">
    <property type="entry name" value="HTH_GNTR"/>
    <property type="match status" value="1"/>
</dbReference>
<dbReference type="GO" id="GO:0030170">
    <property type="term" value="F:pyridoxal phosphate binding"/>
    <property type="evidence" value="ECO:0007669"/>
    <property type="project" value="InterPro"/>
</dbReference>
<evidence type="ECO:0000313" key="7">
    <source>
        <dbReference type="EMBL" id="MTG97827.1"/>
    </source>
</evidence>
<dbReference type="RefSeq" id="WP_155091868.1">
    <property type="nucleotide sequence ID" value="NZ_CP102754.1"/>
</dbReference>
<dbReference type="EMBL" id="WMJX01000010">
    <property type="protein sequence ID" value="MTG97827.1"/>
    <property type="molecule type" value="Genomic_DNA"/>
</dbReference>
<organism evidence="7 8">
    <name type="scientific">Myroides albus</name>
    <dbReference type="NCBI Taxonomy" id="2562892"/>
    <lineage>
        <taxon>Bacteria</taxon>
        <taxon>Pseudomonadati</taxon>
        <taxon>Bacteroidota</taxon>
        <taxon>Flavobacteriia</taxon>
        <taxon>Flavobacteriales</taxon>
        <taxon>Flavobacteriaceae</taxon>
        <taxon>Myroides</taxon>
    </lineage>
</organism>
<dbReference type="InterPro" id="IPR036388">
    <property type="entry name" value="WH-like_DNA-bd_sf"/>
</dbReference>
<keyword evidence="8" id="KW-1185">Reference proteome</keyword>
<dbReference type="InterPro" id="IPR015424">
    <property type="entry name" value="PyrdxlP-dep_Trfase"/>
</dbReference>
<dbReference type="SUPFAM" id="SSF53383">
    <property type="entry name" value="PLP-dependent transferases"/>
    <property type="match status" value="1"/>
</dbReference>
<evidence type="ECO:0000259" key="6">
    <source>
        <dbReference type="PROSITE" id="PS50949"/>
    </source>
</evidence>
<comment type="caution">
    <text evidence="7">The sequence shown here is derived from an EMBL/GenBank/DDBJ whole genome shotgun (WGS) entry which is preliminary data.</text>
</comment>
<dbReference type="CDD" id="cd00609">
    <property type="entry name" value="AAT_like"/>
    <property type="match status" value="1"/>
</dbReference>
<evidence type="ECO:0000313" key="8">
    <source>
        <dbReference type="Proteomes" id="UP000438760"/>
    </source>
</evidence>
<keyword evidence="7" id="KW-0808">Transferase</keyword>
<dbReference type="Pfam" id="PF00155">
    <property type="entry name" value="Aminotran_1_2"/>
    <property type="match status" value="1"/>
</dbReference>
<dbReference type="OrthoDB" id="594134at2"/>
<evidence type="ECO:0000256" key="1">
    <source>
        <dbReference type="ARBA" id="ARBA00005384"/>
    </source>
</evidence>
<gene>
    <name evidence="7" type="ORF">GJV76_06680</name>
</gene>
<evidence type="ECO:0000256" key="4">
    <source>
        <dbReference type="ARBA" id="ARBA00023125"/>
    </source>
</evidence>
<feature type="domain" description="HTH gntR-type" evidence="6">
    <location>
        <begin position="17"/>
        <end position="85"/>
    </location>
</feature>
<dbReference type="Pfam" id="PF00392">
    <property type="entry name" value="GntR"/>
    <property type="match status" value="1"/>
</dbReference>
<evidence type="ECO:0000256" key="3">
    <source>
        <dbReference type="ARBA" id="ARBA00023015"/>
    </source>
</evidence>
<dbReference type="GO" id="GO:0003700">
    <property type="term" value="F:DNA-binding transcription factor activity"/>
    <property type="evidence" value="ECO:0007669"/>
    <property type="project" value="InterPro"/>
</dbReference>
<keyword evidence="3" id="KW-0805">Transcription regulation</keyword>
<dbReference type="AlphaFoldDB" id="A0A6I3LJ26"/>
<dbReference type="InterPro" id="IPR015421">
    <property type="entry name" value="PyrdxlP-dep_Trfase_major"/>
</dbReference>
<keyword evidence="7" id="KW-0032">Aminotransferase</keyword>
<keyword evidence="5" id="KW-0804">Transcription</keyword>
<reference evidence="7 8" key="1">
    <citation type="submission" date="2019-11" db="EMBL/GenBank/DDBJ databases">
        <title>Genome of Strain BIT-d1.</title>
        <authorList>
            <person name="Yang Y."/>
        </authorList>
    </citation>
    <scope>NUCLEOTIDE SEQUENCE [LARGE SCALE GENOMIC DNA]</scope>
    <source>
        <strain evidence="7 8">BIT-d1</strain>
    </source>
</reference>
<dbReference type="InterPro" id="IPR036390">
    <property type="entry name" value="WH_DNA-bd_sf"/>
</dbReference>
<comment type="similarity">
    <text evidence="1">In the C-terminal section; belongs to the class-I pyridoxal-phosphate-dependent aminotransferase family.</text>
</comment>
<dbReference type="InterPro" id="IPR004839">
    <property type="entry name" value="Aminotransferase_I/II_large"/>
</dbReference>
<keyword evidence="4" id="KW-0238">DNA-binding</keyword>
<dbReference type="GO" id="GO:0003677">
    <property type="term" value="F:DNA binding"/>
    <property type="evidence" value="ECO:0007669"/>
    <property type="project" value="UniProtKB-KW"/>
</dbReference>
<sequence>MLRPWKLNIEIDGTLDKPIYLQIADAIIQDITLGRLKSGTALPGSRVLAAEIGVNRNTVVEALNVLIAEKWLDSKERRGTFVAEELPVLDPFKKEKNSDIIKNLEDKSYWINFNDGHSDSRLAPVDELARAYRKIFKRKAKWQLMGYADTYGQRDFRQAIADMLNHQRSMYVQADHICITRGSQMALYLLAHCLWKKGDIVIVEDLGYKPAWQAFETVGVTLLSVGVDKEGLKVDEVSQILNKYKGVKAVYTTPHHQYPTTVVMSTKRRLELIALSNEHNFTIIEDDYDNEFHYGYRPVMPLCSNKGLRDYIYIGTLSKVVAPALRIGYLVTKNQELLRQIGNLRKLIDVQGDVIMEQAVLQLIQEGTIKKHLRKVSQIYNQRRDTMKDLIERYLKDYVNYSVPEGGLAFWLEYKTGFNHKVFEQSVFDKGIKLISSISYSFDNKSVGFRLSFGNLEEEEMKLGIIALANCFKETIPDNG</sequence>
<dbReference type="InterPro" id="IPR051446">
    <property type="entry name" value="HTH_trans_reg/aminotransferase"/>
</dbReference>
<accession>A0A6I3LJ26</accession>
<evidence type="ECO:0000256" key="2">
    <source>
        <dbReference type="ARBA" id="ARBA00022898"/>
    </source>
</evidence>
<dbReference type="Gene3D" id="3.40.640.10">
    <property type="entry name" value="Type I PLP-dependent aspartate aminotransferase-like (Major domain)"/>
    <property type="match status" value="1"/>
</dbReference>
<proteinExistence type="inferred from homology"/>
<name>A0A6I3LJ26_9FLAO</name>
<dbReference type="CDD" id="cd07377">
    <property type="entry name" value="WHTH_GntR"/>
    <property type="match status" value="1"/>
</dbReference>
<evidence type="ECO:0000256" key="5">
    <source>
        <dbReference type="ARBA" id="ARBA00023163"/>
    </source>
</evidence>
<dbReference type="SMART" id="SM00345">
    <property type="entry name" value="HTH_GNTR"/>
    <property type="match status" value="1"/>
</dbReference>
<keyword evidence="2" id="KW-0663">Pyridoxal phosphate</keyword>
<dbReference type="PANTHER" id="PTHR46577">
    <property type="entry name" value="HTH-TYPE TRANSCRIPTIONAL REGULATORY PROTEIN GABR"/>
    <property type="match status" value="1"/>
</dbReference>
<dbReference type="PANTHER" id="PTHR46577:SF1">
    <property type="entry name" value="HTH-TYPE TRANSCRIPTIONAL REGULATORY PROTEIN GABR"/>
    <property type="match status" value="1"/>
</dbReference>
<protein>
    <submittedName>
        <fullName evidence="7">Aminotransferase class I/II-fold pyridoxal phosphate-dependent enzyme</fullName>
    </submittedName>
</protein>
<dbReference type="SUPFAM" id="SSF46785">
    <property type="entry name" value="Winged helix' DNA-binding domain"/>
    <property type="match status" value="1"/>
</dbReference>
<dbReference type="GO" id="GO:0008483">
    <property type="term" value="F:transaminase activity"/>
    <property type="evidence" value="ECO:0007669"/>
    <property type="project" value="UniProtKB-KW"/>
</dbReference>
<dbReference type="Gene3D" id="1.10.10.10">
    <property type="entry name" value="Winged helix-like DNA-binding domain superfamily/Winged helix DNA-binding domain"/>
    <property type="match status" value="1"/>
</dbReference>